<dbReference type="AlphaFoldDB" id="A0A383A3Q1"/>
<dbReference type="PANTHER" id="PTHR43639">
    <property type="entry name" value="OXIDOREDUCTASE, SHORT-CHAIN DEHYDROGENASE/REDUCTASE FAMILY (AFU_ORTHOLOGUE AFUA_5G02870)"/>
    <property type="match status" value="1"/>
</dbReference>
<evidence type="ECO:0000256" key="2">
    <source>
        <dbReference type="ARBA" id="ARBA00023002"/>
    </source>
</evidence>
<dbReference type="InterPro" id="IPR036291">
    <property type="entry name" value="NAD(P)-bd_dom_sf"/>
</dbReference>
<evidence type="ECO:0000313" key="3">
    <source>
        <dbReference type="EMBL" id="SVE01618.1"/>
    </source>
</evidence>
<dbReference type="GO" id="GO:0016491">
    <property type="term" value="F:oxidoreductase activity"/>
    <property type="evidence" value="ECO:0007669"/>
    <property type="project" value="UniProtKB-KW"/>
</dbReference>
<gene>
    <name evidence="3" type="ORF">METZ01_LOCUS454472</name>
</gene>
<dbReference type="EMBL" id="UINC01188410">
    <property type="protein sequence ID" value="SVE01618.1"/>
    <property type="molecule type" value="Genomic_DNA"/>
</dbReference>
<protein>
    <submittedName>
        <fullName evidence="3">Uncharacterized protein</fullName>
    </submittedName>
</protein>
<dbReference type="Pfam" id="PF00106">
    <property type="entry name" value="adh_short"/>
    <property type="match status" value="1"/>
</dbReference>
<dbReference type="PANTHER" id="PTHR43639:SF1">
    <property type="entry name" value="SHORT-CHAIN DEHYDROGENASE_REDUCTASE FAMILY PROTEIN"/>
    <property type="match status" value="1"/>
</dbReference>
<sequence length="209" mass="22323">MVTGAGGGIGYAIAERLLAAGANVALHYLSSGERVRELAQRYGDERCHLVQADFATPYSSHHVFDEVWSWRHQIDVLVNNAALIESVRSIDDISADDLTTMMQVNFVAPFLLTKTIMSKMCQVGSGRIVSISSIGVKYAGSSQTAHYMASKAALEAGTLALGKAGAYAGVLVNVVRAGVTRTLAHERLGRHDLASREEKIPLGRAAEPG</sequence>
<dbReference type="PRINTS" id="PR00081">
    <property type="entry name" value="GDHRDH"/>
</dbReference>
<dbReference type="Gene3D" id="3.40.50.720">
    <property type="entry name" value="NAD(P)-binding Rossmann-like Domain"/>
    <property type="match status" value="1"/>
</dbReference>
<dbReference type="PRINTS" id="PR00080">
    <property type="entry name" value="SDRFAMILY"/>
</dbReference>
<dbReference type="SUPFAM" id="SSF51735">
    <property type="entry name" value="NAD(P)-binding Rossmann-fold domains"/>
    <property type="match status" value="1"/>
</dbReference>
<proteinExistence type="inferred from homology"/>
<comment type="similarity">
    <text evidence="1">Belongs to the short-chain dehydrogenases/reductases (SDR) family.</text>
</comment>
<name>A0A383A3Q1_9ZZZZ</name>
<feature type="non-terminal residue" evidence="3">
    <location>
        <position position="209"/>
    </location>
</feature>
<organism evidence="3">
    <name type="scientific">marine metagenome</name>
    <dbReference type="NCBI Taxonomy" id="408172"/>
    <lineage>
        <taxon>unclassified sequences</taxon>
        <taxon>metagenomes</taxon>
        <taxon>ecological metagenomes</taxon>
    </lineage>
</organism>
<dbReference type="InterPro" id="IPR002347">
    <property type="entry name" value="SDR_fam"/>
</dbReference>
<dbReference type="CDD" id="cd05233">
    <property type="entry name" value="SDR_c"/>
    <property type="match status" value="1"/>
</dbReference>
<evidence type="ECO:0000256" key="1">
    <source>
        <dbReference type="ARBA" id="ARBA00006484"/>
    </source>
</evidence>
<reference evidence="3" key="1">
    <citation type="submission" date="2018-05" db="EMBL/GenBank/DDBJ databases">
        <authorList>
            <person name="Lanie J.A."/>
            <person name="Ng W.-L."/>
            <person name="Kazmierczak K.M."/>
            <person name="Andrzejewski T.M."/>
            <person name="Davidsen T.M."/>
            <person name="Wayne K.J."/>
            <person name="Tettelin H."/>
            <person name="Glass J.I."/>
            <person name="Rusch D."/>
            <person name="Podicherti R."/>
            <person name="Tsui H.-C.T."/>
            <person name="Winkler M.E."/>
        </authorList>
    </citation>
    <scope>NUCLEOTIDE SEQUENCE</scope>
</reference>
<accession>A0A383A3Q1</accession>
<keyword evidence="2" id="KW-0560">Oxidoreductase</keyword>